<protein>
    <recommendedName>
        <fullName evidence="3">Cell wall anchor protein</fullName>
    </recommendedName>
</protein>
<dbReference type="AlphaFoldDB" id="A0A9X2B8L0"/>
<proteinExistence type="predicted"/>
<dbReference type="EMBL" id="JALJEJ010000002">
    <property type="protein sequence ID" value="MCJ8208815.1"/>
    <property type="molecule type" value="Genomic_DNA"/>
</dbReference>
<dbReference type="Proteomes" id="UP001139450">
    <property type="component" value="Unassembled WGS sequence"/>
</dbReference>
<reference evidence="1" key="1">
    <citation type="submission" date="2022-04" db="EMBL/GenBank/DDBJ databases">
        <title>Mucilaginibacter sp. RS28 isolated from freshwater.</title>
        <authorList>
            <person name="Ko S.-R."/>
        </authorList>
    </citation>
    <scope>NUCLEOTIDE SEQUENCE</scope>
    <source>
        <strain evidence="1">RS28</strain>
    </source>
</reference>
<organism evidence="1 2">
    <name type="scientific">Mucilaginibacter straminoryzae</name>
    <dbReference type="NCBI Taxonomy" id="2932774"/>
    <lineage>
        <taxon>Bacteria</taxon>
        <taxon>Pseudomonadati</taxon>
        <taxon>Bacteroidota</taxon>
        <taxon>Sphingobacteriia</taxon>
        <taxon>Sphingobacteriales</taxon>
        <taxon>Sphingobacteriaceae</taxon>
        <taxon>Mucilaginibacter</taxon>
    </lineage>
</organism>
<sequence>MKYAFLCLLMGFLNYEAKSQYLPLDGTGTMQGTIYSGATEVIRGWAANSYFSGSDGNGNRVGYLQFLTGWAVLQSEFGNKWISLNPNGGNVGIGTASPQYKLDVGGDISANGKVLANIFHSTKNGQDFAWNNANVLLQSNTYPGIGFLVPNAYGASLYMNNGGTLIWGGNGASINGSASIIGNLCVGTSTPDAKLAVKGTVHAQEVKVDMNNWGDYVFKPKYNLTKLSDLKIYVDQNHHLPEIPSAQEIETKGVNLGELVKLQMKKIEELTLYLIEKDRKDVGQQRQITKLQQQLDKLKKEIKSQK</sequence>
<keyword evidence="2" id="KW-1185">Reference proteome</keyword>
<evidence type="ECO:0008006" key="3">
    <source>
        <dbReference type="Google" id="ProtNLM"/>
    </source>
</evidence>
<evidence type="ECO:0000313" key="1">
    <source>
        <dbReference type="EMBL" id="MCJ8208815.1"/>
    </source>
</evidence>
<comment type="caution">
    <text evidence="1">The sequence shown here is derived from an EMBL/GenBank/DDBJ whole genome shotgun (WGS) entry which is preliminary data.</text>
</comment>
<evidence type="ECO:0000313" key="2">
    <source>
        <dbReference type="Proteomes" id="UP001139450"/>
    </source>
</evidence>
<name>A0A9X2B8L0_9SPHI</name>
<accession>A0A9X2B8L0</accession>
<gene>
    <name evidence="1" type="ORF">MUY27_03790</name>
</gene>
<dbReference type="RefSeq" id="WP_245128651.1">
    <property type="nucleotide sequence ID" value="NZ_JALJEJ010000002.1"/>
</dbReference>